<dbReference type="SUPFAM" id="SSF51735">
    <property type="entry name" value="NAD(P)-binding Rossmann-fold domains"/>
    <property type="match status" value="1"/>
</dbReference>
<dbReference type="PANTHER" id="PTHR48079">
    <property type="entry name" value="PROTEIN YEEZ"/>
    <property type="match status" value="1"/>
</dbReference>
<gene>
    <name evidence="2" type="ORF">AbraCBS73388_006112</name>
</gene>
<dbReference type="GO" id="GO:0004029">
    <property type="term" value="F:aldehyde dehydrogenase (NAD+) activity"/>
    <property type="evidence" value="ECO:0007669"/>
    <property type="project" value="TreeGrafter"/>
</dbReference>
<dbReference type="GO" id="GO:0005737">
    <property type="term" value="C:cytoplasm"/>
    <property type="evidence" value="ECO:0007669"/>
    <property type="project" value="TreeGrafter"/>
</dbReference>
<evidence type="ECO:0000313" key="3">
    <source>
        <dbReference type="Proteomes" id="UP001143548"/>
    </source>
</evidence>
<dbReference type="InterPro" id="IPR001509">
    <property type="entry name" value="Epimerase_deHydtase"/>
</dbReference>
<dbReference type="Proteomes" id="UP001143548">
    <property type="component" value="Unassembled WGS sequence"/>
</dbReference>
<reference evidence="2" key="1">
    <citation type="submission" date="2022-07" db="EMBL/GenBank/DDBJ databases">
        <title>Taxonomy of Aspergillus series Nigri: significant species reduction supported by multi-species coalescent approaches.</title>
        <authorList>
            <person name="Bian C."/>
            <person name="Kusuya Y."/>
            <person name="Sklenar F."/>
            <person name="D'hooge E."/>
            <person name="Yaguchi T."/>
            <person name="Takahashi H."/>
            <person name="Hubka V."/>
        </authorList>
    </citation>
    <scope>NUCLEOTIDE SEQUENCE</scope>
    <source>
        <strain evidence="2">CBS 733.88</strain>
    </source>
</reference>
<dbReference type="Pfam" id="PF01370">
    <property type="entry name" value="Epimerase"/>
    <property type="match status" value="1"/>
</dbReference>
<sequence>MPHNVLITGVSGYLGGTLLARLSLVQLTGVDQIFALVRTDAQADACRRYGAEPLQFNAYNPTAVHEAIVTNRITIVYFLIGCDQFDNQEFFIQALAESKKITRQEVHFIFTTGTKQFGSYCGAPTDRPLLDTEPDLYEIQKAQRSEHPWALTSVKANCDVIDKADEYGVRTYIFSPCMVYGRGEGFGNRISIQVVDIVRAAKGAGRVYKVEADRNEWPVCHITDNTNLYIQILLSILNGKNPGYGKSGYYLASSGRIAWDDVYEAMAIALAKRSVIDDATVVQADDAALEKMATALGTYKSFVGARIAGLSTYTAEHGKELGWSPQYPPQHILEAADEEVDFILQNLKSV</sequence>
<protein>
    <recommendedName>
        <fullName evidence="1">NAD-dependent epimerase/dehydratase domain-containing protein</fullName>
    </recommendedName>
</protein>
<evidence type="ECO:0000313" key="2">
    <source>
        <dbReference type="EMBL" id="GKZ20534.1"/>
    </source>
</evidence>
<dbReference type="InterPro" id="IPR051783">
    <property type="entry name" value="NAD(P)-dependent_oxidoreduct"/>
</dbReference>
<dbReference type="Gene3D" id="3.40.50.720">
    <property type="entry name" value="NAD(P)-binding Rossmann-like Domain"/>
    <property type="match status" value="1"/>
</dbReference>
<comment type="caution">
    <text evidence="2">The sequence shown here is derived from an EMBL/GenBank/DDBJ whole genome shotgun (WGS) entry which is preliminary data.</text>
</comment>
<dbReference type="PANTHER" id="PTHR48079:SF6">
    <property type="entry name" value="NAD(P)-BINDING DOMAIN-CONTAINING PROTEIN-RELATED"/>
    <property type="match status" value="1"/>
</dbReference>
<organism evidence="2 3">
    <name type="scientific">Aspergillus brasiliensis</name>
    <dbReference type="NCBI Taxonomy" id="319629"/>
    <lineage>
        <taxon>Eukaryota</taxon>
        <taxon>Fungi</taxon>
        <taxon>Dikarya</taxon>
        <taxon>Ascomycota</taxon>
        <taxon>Pezizomycotina</taxon>
        <taxon>Eurotiomycetes</taxon>
        <taxon>Eurotiomycetidae</taxon>
        <taxon>Eurotiales</taxon>
        <taxon>Aspergillaceae</taxon>
        <taxon>Aspergillus</taxon>
        <taxon>Aspergillus subgen. Circumdati</taxon>
    </lineage>
</organism>
<name>A0A9W5YN62_9EURO</name>
<evidence type="ECO:0000259" key="1">
    <source>
        <dbReference type="Pfam" id="PF01370"/>
    </source>
</evidence>
<dbReference type="AlphaFoldDB" id="A0A9W5YN62"/>
<dbReference type="EMBL" id="BROQ01000030">
    <property type="protein sequence ID" value="GKZ20534.1"/>
    <property type="molecule type" value="Genomic_DNA"/>
</dbReference>
<accession>A0A9W5YN62</accession>
<dbReference type="InterPro" id="IPR036291">
    <property type="entry name" value="NAD(P)-bd_dom_sf"/>
</dbReference>
<feature type="domain" description="NAD-dependent epimerase/dehydratase" evidence="1">
    <location>
        <begin position="5"/>
        <end position="239"/>
    </location>
</feature>
<proteinExistence type="predicted"/>